<dbReference type="GO" id="GO:0051087">
    <property type="term" value="F:protein-folding chaperone binding"/>
    <property type="evidence" value="ECO:0007669"/>
    <property type="project" value="TreeGrafter"/>
</dbReference>
<dbReference type="Proteomes" id="UP000319731">
    <property type="component" value="Unassembled WGS sequence"/>
</dbReference>
<dbReference type="PANTHER" id="PTHR44360:SF1">
    <property type="entry name" value="DNAJ HOMOLOG SUBFAMILY B MEMBER 9"/>
    <property type="match status" value="1"/>
</dbReference>
<dbReference type="PANTHER" id="PTHR44360">
    <property type="entry name" value="DNAJ HOMOLOG SUBFAMILY B MEMBER 9"/>
    <property type="match status" value="1"/>
</dbReference>
<dbReference type="GeneID" id="42003312"/>
<feature type="domain" description="J" evidence="3">
    <location>
        <begin position="105"/>
        <end position="173"/>
    </location>
</feature>
<feature type="transmembrane region" description="Helical" evidence="2">
    <location>
        <begin position="196"/>
        <end position="214"/>
    </location>
</feature>
<feature type="transmembrane region" description="Helical" evidence="2">
    <location>
        <begin position="259"/>
        <end position="279"/>
    </location>
</feature>
<dbReference type="PRINTS" id="PR00625">
    <property type="entry name" value="JDOMAIN"/>
</dbReference>
<sequence>MKRKQYYSNNAGYLTLSYWASQLEQEFDGLSDMDFTLLQNIVLWNVIPNFATKTVMWFYYRFRGKTPPTENSPRYRQDYSFFYTLVVVGYLLFTFVQVVYDLPPNLYTKLGVTVYTPDAELKAAYRKISLKYHPDKVSEEFAPDVQHNMYLGMRKAYDVLKDPTRRAAYDKLGDAVFDCTHCTTERDYILHALQHYSMYYISTGLMFLASNFLGRAHYGSFARFVGLLLLASIEGAMRFRTDPTSFVFTEYTTADRVVMLRQIVFCFFIALSTAGPVVFPEKIKPVRQAIQEVSAMVELLGKEAAASFQSVFEPFKGDAEAQRDLQRKMEKLAVELRLRDTDPEYRNLYKY</sequence>
<feature type="transmembrane region" description="Helical" evidence="2">
    <location>
        <begin position="81"/>
        <end position="100"/>
    </location>
</feature>
<dbReference type="GO" id="GO:0036503">
    <property type="term" value="P:ERAD pathway"/>
    <property type="evidence" value="ECO:0007669"/>
    <property type="project" value="TreeGrafter"/>
</dbReference>
<keyword evidence="2" id="KW-1133">Transmembrane helix</keyword>
<dbReference type="Gene3D" id="1.10.287.110">
    <property type="entry name" value="DnaJ domain"/>
    <property type="match status" value="1"/>
</dbReference>
<dbReference type="AlphaFoldDB" id="A0A507C8B9"/>
<dbReference type="InterPro" id="IPR036869">
    <property type="entry name" value="J_dom_sf"/>
</dbReference>
<feature type="transmembrane region" description="Helical" evidence="2">
    <location>
        <begin position="221"/>
        <end position="239"/>
    </location>
</feature>
<reference evidence="4 5" key="1">
    <citation type="journal article" date="2019" name="Sci. Rep.">
        <title>Comparative genomics of chytrid fungi reveal insights into the obligate biotrophic and pathogenic lifestyle of Synchytrium endobioticum.</title>
        <authorList>
            <person name="van de Vossenberg B.T.L.H."/>
            <person name="Warris S."/>
            <person name="Nguyen H.D.T."/>
            <person name="van Gent-Pelzer M.P.E."/>
            <person name="Joly D.L."/>
            <person name="van de Geest H.C."/>
            <person name="Bonants P.J.M."/>
            <person name="Smith D.S."/>
            <person name="Levesque C.A."/>
            <person name="van der Lee T.A.J."/>
        </authorList>
    </citation>
    <scope>NUCLEOTIDE SEQUENCE [LARGE SCALE GENOMIC DNA]</scope>
    <source>
        <strain evidence="4 5">JEL517</strain>
    </source>
</reference>
<proteinExistence type="predicted"/>
<feature type="transmembrane region" description="Helical" evidence="2">
    <location>
        <begin position="41"/>
        <end position="60"/>
    </location>
</feature>
<dbReference type="RefSeq" id="XP_031026041.1">
    <property type="nucleotide sequence ID" value="XM_031168015.1"/>
</dbReference>
<dbReference type="EMBL" id="QEAO01000008">
    <property type="protein sequence ID" value="TPX35568.1"/>
    <property type="molecule type" value="Genomic_DNA"/>
</dbReference>
<dbReference type="InterPro" id="IPR051948">
    <property type="entry name" value="Hsp70_co-chaperone_J-domain"/>
</dbReference>
<protein>
    <recommendedName>
        <fullName evidence="3">J domain-containing protein</fullName>
    </recommendedName>
</protein>
<dbReference type="Pfam" id="PF00226">
    <property type="entry name" value="DnaJ"/>
    <property type="match status" value="1"/>
</dbReference>
<gene>
    <name evidence="4" type="ORF">SmJEL517_g02087</name>
</gene>
<organism evidence="4 5">
    <name type="scientific">Synchytrium microbalum</name>
    <dbReference type="NCBI Taxonomy" id="1806994"/>
    <lineage>
        <taxon>Eukaryota</taxon>
        <taxon>Fungi</taxon>
        <taxon>Fungi incertae sedis</taxon>
        <taxon>Chytridiomycota</taxon>
        <taxon>Chytridiomycota incertae sedis</taxon>
        <taxon>Chytridiomycetes</taxon>
        <taxon>Synchytriales</taxon>
        <taxon>Synchytriaceae</taxon>
        <taxon>Synchytrium</taxon>
    </lineage>
</organism>
<dbReference type="PROSITE" id="PS50076">
    <property type="entry name" value="DNAJ_2"/>
    <property type="match status" value="1"/>
</dbReference>
<keyword evidence="2" id="KW-0812">Transmembrane</keyword>
<dbReference type="STRING" id="1806994.A0A507C8B9"/>
<accession>A0A507C8B9</accession>
<keyword evidence="1" id="KW-0143">Chaperone</keyword>
<keyword evidence="2" id="KW-0472">Membrane</keyword>
<evidence type="ECO:0000256" key="2">
    <source>
        <dbReference type="SAM" id="Phobius"/>
    </source>
</evidence>
<keyword evidence="5" id="KW-1185">Reference proteome</keyword>
<dbReference type="OrthoDB" id="436519at2759"/>
<evidence type="ECO:0000313" key="4">
    <source>
        <dbReference type="EMBL" id="TPX35568.1"/>
    </source>
</evidence>
<dbReference type="GO" id="GO:0051787">
    <property type="term" value="F:misfolded protein binding"/>
    <property type="evidence" value="ECO:0007669"/>
    <property type="project" value="TreeGrafter"/>
</dbReference>
<dbReference type="SUPFAM" id="SSF46565">
    <property type="entry name" value="Chaperone J-domain"/>
    <property type="match status" value="1"/>
</dbReference>
<evidence type="ECO:0000256" key="1">
    <source>
        <dbReference type="ARBA" id="ARBA00023186"/>
    </source>
</evidence>
<dbReference type="GO" id="GO:0005783">
    <property type="term" value="C:endoplasmic reticulum"/>
    <property type="evidence" value="ECO:0007669"/>
    <property type="project" value="TreeGrafter"/>
</dbReference>
<evidence type="ECO:0000313" key="5">
    <source>
        <dbReference type="Proteomes" id="UP000319731"/>
    </source>
</evidence>
<evidence type="ECO:0000259" key="3">
    <source>
        <dbReference type="PROSITE" id="PS50076"/>
    </source>
</evidence>
<dbReference type="InterPro" id="IPR001623">
    <property type="entry name" value="DnaJ_domain"/>
</dbReference>
<name>A0A507C8B9_9FUNG</name>
<dbReference type="SMART" id="SM00271">
    <property type="entry name" value="DnaJ"/>
    <property type="match status" value="1"/>
</dbReference>
<comment type="caution">
    <text evidence="4">The sequence shown here is derived from an EMBL/GenBank/DDBJ whole genome shotgun (WGS) entry which is preliminary data.</text>
</comment>
<dbReference type="CDD" id="cd06257">
    <property type="entry name" value="DnaJ"/>
    <property type="match status" value="1"/>
</dbReference>